<dbReference type="EMBL" id="JBBPDW010000006">
    <property type="protein sequence ID" value="KAK7551400.1"/>
    <property type="molecule type" value="Genomic_DNA"/>
</dbReference>
<name>A0ABR1MLM0_9PEZI</name>
<comment type="caution">
    <text evidence="1">The sequence shown here is derived from an EMBL/GenBank/DDBJ whole genome shotgun (WGS) entry which is preliminary data.</text>
</comment>
<gene>
    <name evidence="1" type="ORF">IWX46DRAFT_578686</name>
</gene>
<keyword evidence="2" id="KW-1185">Reference proteome</keyword>
<proteinExistence type="predicted"/>
<sequence length="213" mass="23660">MYIHTRSAFPHALPQTAIGHLLSSTTPRNSRDGITFAGQQATVSRGTERRKPSCTDMCSAPASRSLNVPRCNRSLYSTLDLWKSLDYRGPNQTCCPNAKGHLETRLVVRGEEYRINGTAFGTEAASHAVNQPLQAVGVAREEVSAFEYQNTLLLRPRDPPVPVVQDFETANRSVDDTSTRLMVYLQAEVSRPRCLAFEHTLSGQAPIICRRCR</sequence>
<protein>
    <submittedName>
        <fullName evidence="1">Uncharacterized protein</fullName>
    </submittedName>
</protein>
<evidence type="ECO:0000313" key="1">
    <source>
        <dbReference type="EMBL" id="KAK7551400.1"/>
    </source>
</evidence>
<evidence type="ECO:0000313" key="2">
    <source>
        <dbReference type="Proteomes" id="UP001365128"/>
    </source>
</evidence>
<dbReference type="Proteomes" id="UP001365128">
    <property type="component" value="Unassembled WGS sequence"/>
</dbReference>
<accession>A0ABR1MLM0</accession>
<reference evidence="1 2" key="1">
    <citation type="submission" date="2024-04" db="EMBL/GenBank/DDBJ databases">
        <title>Phyllosticta paracitricarpa is synonymous to the EU quarantine fungus P. citricarpa based on phylogenomic analyses.</title>
        <authorList>
            <consortium name="Lawrence Berkeley National Laboratory"/>
            <person name="Van Ingen-Buijs V.A."/>
            <person name="Van Westerhoven A.C."/>
            <person name="Haridas S."/>
            <person name="Skiadas P."/>
            <person name="Martin F."/>
            <person name="Groenewald J.Z."/>
            <person name="Crous P.W."/>
            <person name="Seidl M.F."/>
        </authorList>
    </citation>
    <scope>NUCLEOTIDE SEQUENCE [LARGE SCALE GENOMIC DNA]</scope>
    <source>
        <strain evidence="1 2">CBS 122670</strain>
    </source>
</reference>
<organism evidence="1 2">
    <name type="scientific">Phyllosticta citricarpa</name>
    <dbReference type="NCBI Taxonomy" id="55181"/>
    <lineage>
        <taxon>Eukaryota</taxon>
        <taxon>Fungi</taxon>
        <taxon>Dikarya</taxon>
        <taxon>Ascomycota</taxon>
        <taxon>Pezizomycotina</taxon>
        <taxon>Dothideomycetes</taxon>
        <taxon>Dothideomycetes incertae sedis</taxon>
        <taxon>Botryosphaeriales</taxon>
        <taxon>Phyllostictaceae</taxon>
        <taxon>Phyllosticta</taxon>
    </lineage>
</organism>